<dbReference type="KEGG" id="vg:26628290"/>
<dbReference type="GeneID" id="26628290"/>
<organism evidence="1 2">
    <name type="scientific">Lactobacillus phage iA2</name>
    <dbReference type="NCBI Taxonomy" id="1739609"/>
    <lineage>
        <taxon>Viruses</taxon>
        <taxon>Duplodnaviria</taxon>
        <taxon>Heunggongvirae</taxon>
        <taxon>Uroviricota</taxon>
        <taxon>Caudoviricetes</taxon>
        <taxon>Iaduovirus</taxon>
        <taxon>Iaduovirus iA2</taxon>
    </lineage>
</organism>
<keyword evidence="2" id="KW-1185">Reference proteome</keyword>
<gene>
    <name evidence="1" type="ORF">iA2_15</name>
</gene>
<dbReference type="OrthoDB" id="22760at10239"/>
<dbReference type="EMBL" id="KR905068">
    <property type="protein sequence ID" value="ALJ97957.1"/>
    <property type="molecule type" value="Genomic_DNA"/>
</dbReference>
<dbReference type="Proteomes" id="UP000203929">
    <property type="component" value="Segment"/>
</dbReference>
<evidence type="ECO:0000313" key="2">
    <source>
        <dbReference type="Proteomes" id="UP000203929"/>
    </source>
</evidence>
<proteinExistence type="predicted"/>
<dbReference type="Gene3D" id="2.40.30.200">
    <property type="match status" value="1"/>
</dbReference>
<accession>A0A0P0HRV6</accession>
<protein>
    <submittedName>
        <fullName evidence="1">Tail protein</fullName>
    </submittedName>
</protein>
<evidence type="ECO:0000313" key="1">
    <source>
        <dbReference type="EMBL" id="ALJ97957.1"/>
    </source>
</evidence>
<name>A0A0P0HRV6_9CAUD</name>
<sequence>MVELILDGQSLAQSVPGTLVTKKPNIPAAQRDVKFTDVPGRLSGSLTEKRGWKDITWSPELQLVDFKTLNQSWRKTRQLLQSASKLVLSDDPDFYRLIKSVTIGEFSVDDVEVSGSYKPSFTLDPLEYQMTDPKTFKANFDIVNPGNVAAEPLLTVSGSGTVKISVNTNQFSIDSLTAPATLDCAKHTATMADKDITTSTAGDWPLFVPGVNHVILTGVTSITVQPRWCYV</sequence>
<dbReference type="RefSeq" id="YP_009201508.1">
    <property type="nucleotide sequence ID" value="NC_028830.1"/>
</dbReference>
<reference evidence="1 2" key="1">
    <citation type="journal article" date="2016" name="Appl. Environ. Microbiol.">
        <title>Genomic Diversity of Phages Infecting Probiotic Strains of Lactobacillus paracasei.</title>
        <authorList>
            <person name="Mercanti D.J."/>
            <person name="Rousseau G.M."/>
            <person name="Capra M.L."/>
            <person name="Quiberoni A."/>
            <person name="Tremblay D.M."/>
            <person name="Labrie S.J."/>
            <person name="Moineau S."/>
        </authorList>
    </citation>
    <scope>NUCLEOTIDE SEQUENCE [LARGE SCALE GENOMIC DNA]</scope>
</reference>